<feature type="domain" description="BTB" evidence="2">
    <location>
        <begin position="508"/>
        <end position="574"/>
    </location>
</feature>
<evidence type="ECO:0000259" key="2">
    <source>
        <dbReference type="PROSITE" id="PS50097"/>
    </source>
</evidence>
<dbReference type="SUPFAM" id="SSF54695">
    <property type="entry name" value="POZ domain"/>
    <property type="match status" value="1"/>
</dbReference>
<dbReference type="InterPro" id="IPR051553">
    <property type="entry name" value="Ran_GTPase-activating"/>
</dbReference>
<dbReference type="Proteomes" id="UP001150062">
    <property type="component" value="Unassembled WGS sequence"/>
</dbReference>
<dbReference type="EMBL" id="JAOAOG010000195">
    <property type="protein sequence ID" value="KAJ6241122.1"/>
    <property type="molecule type" value="Genomic_DNA"/>
</dbReference>
<evidence type="ECO:0000313" key="4">
    <source>
        <dbReference type="Proteomes" id="UP001150062"/>
    </source>
</evidence>
<accession>A0ABQ8Y8J6</accession>
<evidence type="ECO:0000313" key="3">
    <source>
        <dbReference type="EMBL" id="KAJ6241122.1"/>
    </source>
</evidence>
<evidence type="ECO:0000256" key="1">
    <source>
        <dbReference type="PROSITE-ProRule" id="PRU00235"/>
    </source>
</evidence>
<proteinExistence type="predicted"/>
<gene>
    <name evidence="3" type="ORF">M0813_23311</name>
</gene>
<dbReference type="SUPFAM" id="SSF50985">
    <property type="entry name" value="RCC1/BLIP-II"/>
    <property type="match status" value="1"/>
</dbReference>
<keyword evidence="4" id="KW-1185">Reference proteome</keyword>
<protein>
    <submittedName>
        <fullName evidence="3">Btk-binding protein-related</fullName>
    </submittedName>
</protein>
<dbReference type="PANTHER" id="PTHR45982:SF1">
    <property type="entry name" value="REGULATOR OF CHROMOSOME CONDENSATION"/>
    <property type="match status" value="1"/>
</dbReference>
<comment type="caution">
    <text evidence="3">The sequence shown here is derived from an EMBL/GenBank/DDBJ whole genome shotgun (WGS) entry which is preliminary data.</text>
</comment>
<dbReference type="InterPro" id="IPR009091">
    <property type="entry name" value="RCC1/BLIP-II"/>
</dbReference>
<reference evidence="3" key="1">
    <citation type="submission" date="2022-08" db="EMBL/GenBank/DDBJ databases">
        <title>Novel sulfate-reducing endosymbionts in the free-living metamonad Anaeramoeba.</title>
        <authorList>
            <person name="Jerlstrom-Hultqvist J."/>
            <person name="Cepicka I."/>
            <person name="Gallot-Lavallee L."/>
            <person name="Salas-Leiva D."/>
            <person name="Curtis B.A."/>
            <person name="Zahonova K."/>
            <person name="Pipaliya S."/>
            <person name="Dacks J."/>
            <person name="Roger A.J."/>
        </authorList>
    </citation>
    <scope>NUCLEOTIDE SEQUENCE</scope>
    <source>
        <strain evidence="3">Schooner1</strain>
    </source>
</reference>
<sequence>MNDPQRYSNIYCIDTESKFQFLYSSENKENKETKRPNVHKVTKIKNPETVRKIVAGNSQNCLVWKDYNTLEFYQQNQEKNSYTLDNEEIKDIHSGYETYLILTQSGKVFSLASISKSSHCEIPLNDPDNSSWKQIRPVPFFNDEKNNRKVQSIAMVGWSNYFLCENGELYGNGYNSGRLGDGTRNTHKNIPVLIYQNVSRVFGGVQGYCFFFTTTDNKLYAAGANNYGCLATGKIPKESSPVQISNWKADDILDLHCFYGHTILITKEGKTFGCGNKDYIGMECSQNVLEFREITALKNKKAIKICGAAYKTFIITEEYDIYGWAFDNNFKRWNLNLINSPGKIPRKIDLSDIFNGNSTIEISCGTQVVFCYPENHFNSIRKDFKSIFESKKYCDSKLMITNEKEISVHKKLVELRTNLKIEQIQKIINEKNFTKQDMKIFLKWIYIDQIQDTIILEKIFNSLNLSYPPKKKLEMDLLDLYKDQDSKDFNILVKIDDNEYDDDNQNDDDVNEEDDFEEIPVHKLILIARSGLFREMFDNIKENSNSVQDFSGKTIESLEILVKYFYTDEIELTADDDPELIVEELEDASEYYQLNKHSNLSSKLIKIKNQFDLK</sequence>
<dbReference type="Gene3D" id="2.130.10.30">
    <property type="entry name" value="Regulator of chromosome condensation 1/beta-lactamase-inhibitor protein II"/>
    <property type="match status" value="1"/>
</dbReference>
<name>A0ABQ8Y8J6_9EUKA</name>
<dbReference type="SMART" id="SM00225">
    <property type="entry name" value="BTB"/>
    <property type="match status" value="1"/>
</dbReference>
<dbReference type="PROSITE" id="PS50012">
    <property type="entry name" value="RCC1_3"/>
    <property type="match status" value="1"/>
</dbReference>
<dbReference type="InterPro" id="IPR000408">
    <property type="entry name" value="Reg_chr_condens"/>
</dbReference>
<dbReference type="InterPro" id="IPR011333">
    <property type="entry name" value="SKP1/BTB/POZ_sf"/>
</dbReference>
<dbReference type="PANTHER" id="PTHR45982">
    <property type="entry name" value="REGULATOR OF CHROMOSOME CONDENSATION"/>
    <property type="match status" value="1"/>
</dbReference>
<dbReference type="InterPro" id="IPR000210">
    <property type="entry name" value="BTB/POZ_dom"/>
</dbReference>
<dbReference type="CDD" id="cd18186">
    <property type="entry name" value="BTB_POZ_ZBTB_KLHL-like"/>
    <property type="match status" value="1"/>
</dbReference>
<dbReference type="PROSITE" id="PS50097">
    <property type="entry name" value="BTB"/>
    <property type="match status" value="1"/>
</dbReference>
<organism evidence="3 4">
    <name type="scientific">Anaeramoeba flamelloides</name>
    <dbReference type="NCBI Taxonomy" id="1746091"/>
    <lineage>
        <taxon>Eukaryota</taxon>
        <taxon>Metamonada</taxon>
        <taxon>Anaeramoebidae</taxon>
        <taxon>Anaeramoeba</taxon>
    </lineage>
</organism>
<dbReference type="Pfam" id="PF00651">
    <property type="entry name" value="BTB"/>
    <property type="match status" value="1"/>
</dbReference>
<feature type="repeat" description="RCC1" evidence="1">
    <location>
        <begin position="217"/>
        <end position="268"/>
    </location>
</feature>
<dbReference type="Gene3D" id="3.30.710.10">
    <property type="entry name" value="Potassium Channel Kv1.1, Chain A"/>
    <property type="match status" value="1"/>
</dbReference>